<dbReference type="AlphaFoldDB" id="A0A9P6KYJ7"/>
<keyword evidence="2" id="KW-0812">Transmembrane</keyword>
<keyword evidence="2" id="KW-0472">Membrane</keyword>
<dbReference type="PROSITE" id="PS50192">
    <property type="entry name" value="T_SNARE"/>
    <property type="match status" value="1"/>
</dbReference>
<evidence type="ECO:0000313" key="4">
    <source>
        <dbReference type="EMBL" id="KAF9761946.1"/>
    </source>
</evidence>
<organism evidence="4 5">
    <name type="scientific">Nosema granulosis</name>
    <dbReference type="NCBI Taxonomy" id="83296"/>
    <lineage>
        <taxon>Eukaryota</taxon>
        <taxon>Fungi</taxon>
        <taxon>Fungi incertae sedis</taxon>
        <taxon>Microsporidia</taxon>
        <taxon>Nosematidae</taxon>
        <taxon>Nosema</taxon>
    </lineage>
</organism>
<evidence type="ECO:0000259" key="3">
    <source>
        <dbReference type="PROSITE" id="PS50192"/>
    </source>
</evidence>
<gene>
    <name evidence="4" type="ORF">NGRA_2320</name>
</gene>
<comment type="caution">
    <text evidence="4">The sequence shown here is derived from an EMBL/GenBank/DDBJ whole genome shotgun (WGS) entry which is preliminary data.</text>
</comment>
<dbReference type="EMBL" id="SBJO01000237">
    <property type="protein sequence ID" value="KAF9761946.1"/>
    <property type="molecule type" value="Genomic_DNA"/>
</dbReference>
<feature type="transmembrane region" description="Helical" evidence="2">
    <location>
        <begin position="231"/>
        <end position="248"/>
    </location>
</feature>
<keyword evidence="2" id="KW-1133">Transmembrane helix</keyword>
<feature type="region of interest" description="Disordered" evidence="1">
    <location>
        <begin position="119"/>
        <end position="145"/>
    </location>
</feature>
<dbReference type="InterPro" id="IPR000727">
    <property type="entry name" value="T_SNARE_dom"/>
</dbReference>
<evidence type="ECO:0000313" key="5">
    <source>
        <dbReference type="Proteomes" id="UP000740883"/>
    </source>
</evidence>
<protein>
    <recommendedName>
        <fullName evidence="3">t-SNARE coiled-coil homology domain-containing protein</fullName>
    </recommendedName>
</protein>
<reference evidence="4 5" key="1">
    <citation type="journal article" date="2020" name="Genome Biol. Evol.">
        <title>Comparative genomics of strictly vertically transmitted, feminizing microsporidia endosymbionts of amphipod crustaceans.</title>
        <authorList>
            <person name="Cormier A."/>
            <person name="Chebbi M.A."/>
            <person name="Giraud I."/>
            <person name="Wattier R."/>
            <person name="Teixeira M."/>
            <person name="Gilbert C."/>
            <person name="Rigaud T."/>
            <person name="Cordaux R."/>
        </authorList>
    </citation>
    <scope>NUCLEOTIDE SEQUENCE [LARGE SCALE GENOMIC DNA]</scope>
    <source>
        <strain evidence="4 5">Ou3-Ou53</strain>
    </source>
</reference>
<dbReference type="SUPFAM" id="SSF58038">
    <property type="entry name" value="SNARE fusion complex"/>
    <property type="match status" value="1"/>
</dbReference>
<dbReference type="OrthoDB" id="421009at2759"/>
<accession>A0A9P6KYJ7</accession>
<dbReference type="Gene3D" id="1.20.5.110">
    <property type="match status" value="1"/>
</dbReference>
<evidence type="ECO:0000256" key="1">
    <source>
        <dbReference type="SAM" id="MobiDB-lite"/>
    </source>
</evidence>
<feature type="domain" description="T-SNARE coiled-coil homology" evidence="3">
    <location>
        <begin position="158"/>
        <end position="220"/>
    </location>
</feature>
<keyword evidence="5" id="KW-1185">Reference proteome</keyword>
<sequence>MNRTKEFIKIVNSTNFPQKALKDSDKEITKLFNIDNEIKLEIESLSSVISTNRIYEAFRIQSRLENVKEKIYNQRKMLEVDFPDSNSQEAESFSTLLNILRSRTNKYTLRVNDLIRKKEEQQKTSQTRRTKFVDDETTRNDSSVGRPEMDVVSIEQYEETTNIRYREREAITNHISEIGQIMEEIGIHVSMQEESFKRIDELMTQTDTVFDTSISLLRKTLSNIKSVRSSIIKFFIFWFFIVVIFWLLRR</sequence>
<proteinExistence type="predicted"/>
<name>A0A9P6KYJ7_9MICR</name>
<dbReference type="Proteomes" id="UP000740883">
    <property type="component" value="Unassembled WGS sequence"/>
</dbReference>
<evidence type="ECO:0000256" key="2">
    <source>
        <dbReference type="SAM" id="Phobius"/>
    </source>
</evidence>